<accession>A0A848IQW8</accession>
<name>A0A848IQW8_9BACT</name>
<organism evidence="1 2">
    <name type="scientific">Marinigracilibium pacificum</name>
    <dbReference type="NCBI Taxonomy" id="2729599"/>
    <lineage>
        <taxon>Bacteria</taxon>
        <taxon>Pseudomonadati</taxon>
        <taxon>Bacteroidota</taxon>
        <taxon>Cytophagia</taxon>
        <taxon>Cytophagales</taxon>
        <taxon>Flammeovirgaceae</taxon>
        <taxon>Marinigracilibium</taxon>
    </lineage>
</organism>
<sequence length="151" mass="17275">MNLPLTPSLKNKVISFLALVILSFTLINCDAGKKEYVFVSIKNESENAFEIKFYKNSQLEDTKSISTSNSWVSEEYLASEPDGSFTFPDDVYEGDSAALIFDDGKQLSFKVGEITENNIYELNNYEKIQREKNTLIEYIYTIDQSDYQNAQ</sequence>
<dbReference type="AlphaFoldDB" id="A0A848IQW8"/>
<dbReference type="Proteomes" id="UP000559010">
    <property type="component" value="Unassembled WGS sequence"/>
</dbReference>
<dbReference type="RefSeq" id="WP_169677481.1">
    <property type="nucleotide sequence ID" value="NZ_JABBNU010000001.1"/>
</dbReference>
<comment type="caution">
    <text evidence="1">The sequence shown here is derived from an EMBL/GenBank/DDBJ whole genome shotgun (WGS) entry which is preliminary data.</text>
</comment>
<evidence type="ECO:0000313" key="1">
    <source>
        <dbReference type="EMBL" id="NMM46853.1"/>
    </source>
</evidence>
<evidence type="ECO:0000313" key="2">
    <source>
        <dbReference type="Proteomes" id="UP000559010"/>
    </source>
</evidence>
<proteinExistence type="predicted"/>
<keyword evidence="2" id="KW-1185">Reference proteome</keyword>
<gene>
    <name evidence="1" type="ORF">HH304_00470</name>
</gene>
<protein>
    <submittedName>
        <fullName evidence="1">Uncharacterized protein</fullName>
    </submittedName>
</protein>
<dbReference type="EMBL" id="JABBNU010000001">
    <property type="protein sequence ID" value="NMM46853.1"/>
    <property type="molecule type" value="Genomic_DNA"/>
</dbReference>
<reference evidence="1 2" key="1">
    <citation type="submission" date="2020-04" db="EMBL/GenBank/DDBJ databases">
        <title>Flammeovirgaceae bacterium KN852 isolated from deep sea.</title>
        <authorList>
            <person name="Zhang D.-C."/>
        </authorList>
    </citation>
    <scope>NUCLEOTIDE SEQUENCE [LARGE SCALE GENOMIC DNA]</scope>
    <source>
        <strain evidence="1 2">KN852</strain>
    </source>
</reference>